<accession>A0A125K932</accession>
<dbReference type="EMBL" id="LPLZ01000017">
    <property type="protein sequence ID" value="KWN21992.1"/>
    <property type="molecule type" value="Genomic_DNA"/>
</dbReference>
<comment type="caution">
    <text evidence="1">The sequence shown here is derived from an EMBL/GenBank/DDBJ whole genome shotgun (WGS) entry which is preliminary data.</text>
</comment>
<evidence type="ECO:0000313" key="1">
    <source>
        <dbReference type="EMBL" id="KWN21992.1"/>
    </source>
</evidence>
<protein>
    <submittedName>
        <fullName evidence="1">Uncharacterized protein</fullName>
    </submittedName>
</protein>
<organism evidence="1 2">
    <name type="scientific">Burkholderia territorii</name>
    <dbReference type="NCBI Taxonomy" id="1503055"/>
    <lineage>
        <taxon>Bacteria</taxon>
        <taxon>Pseudomonadati</taxon>
        <taxon>Pseudomonadota</taxon>
        <taxon>Betaproteobacteria</taxon>
        <taxon>Burkholderiales</taxon>
        <taxon>Burkholderiaceae</taxon>
        <taxon>Burkholderia</taxon>
        <taxon>Burkholderia cepacia complex</taxon>
    </lineage>
</organism>
<name>A0A125K932_9BURK</name>
<dbReference type="RefSeq" id="WP_060346250.1">
    <property type="nucleotide sequence ID" value="NZ_LPLZ01000017.1"/>
</dbReference>
<gene>
    <name evidence="1" type="ORF">WT83_04775</name>
</gene>
<dbReference type="AlphaFoldDB" id="A0A125K932"/>
<reference evidence="1 2" key="1">
    <citation type="submission" date="2015-11" db="EMBL/GenBank/DDBJ databases">
        <title>Expanding the genomic diversity of Burkholderia species for the development of highly accurate diagnostics.</title>
        <authorList>
            <person name="Sahl J."/>
            <person name="Keim P."/>
            <person name="Wagner D."/>
        </authorList>
    </citation>
    <scope>NUCLEOTIDE SEQUENCE [LARGE SCALE GENOMIC DNA]</scope>
    <source>
        <strain evidence="1 2">MSMB793WGS</strain>
    </source>
</reference>
<sequence>MFREADLQEAFIGAYLYLCTGRIFARFLVASNQLVREEPLDVLSLLRRRYLEYLSGMRGFFAQSLKHQDSTVADFLSRGLRSEGGLASVTAGDVEATFR</sequence>
<evidence type="ECO:0000313" key="2">
    <source>
        <dbReference type="Proteomes" id="UP000068016"/>
    </source>
</evidence>
<proteinExistence type="predicted"/>
<dbReference type="Proteomes" id="UP000068016">
    <property type="component" value="Unassembled WGS sequence"/>
</dbReference>